<accession>A0A1Q8W441</accession>
<dbReference type="AlphaFoldDB" id="A0A1Q8W441"/>
<organism evidence="1 2">
    <name type="scientific">Actinomyces oris</name>
    <dbReference type="NCBI Taxonomy" id="544580"/>
    <lineage>
        <taxon>Bacteria</taxon>
        <taxon>Bacillati</taxon>
        <taxon>Actinomycetota</taxon>
        <taxon>Actinomycetes</taxon>
        <taxon>Actinomycetales</taxon>
        <taxon>Actinomycetaceae</taxon>
        <taxon>Actinomyces</taxon>
    </lineage>
</organism>
<evidence type="ECO:0000313" key="1">
    <source>
        <dbReference type="EMBL" id="OLO56999.1"/>
    </source>
</evidence>
<protein>
    <submittedName>
        <fullName evidence="1">Uncharacterized protein</fullName>
    </submittedName>
</protein>
<dbReference type="Proteomes" id="UP000186855">
    <property type="component" value="Unassembled WGS sequence"/>
</dbReference>
<gene>
    <name evidence="1" type="ORF">BKH30_00725</name>
</gene>
<name>A0A1Q8W441_9ACTO</name>
<dbReference type="EMBL" id="MSKI01000008">
    <property type="protein sequence ID" value="OLO56999.1"/>
    <property type="molecule type" value="Genomic_DNA"/>
</dbReference>
<reference evidence="1 2" key="1">
    <citation type="submission" date="2016-12" db="EMBL/GenBank/DDBJ databases">
        <title>Genomic comparison of strains in the 'Actinomyces naeslundii' group.</title>
        <authorList>
            <person name="Mughal S.R."/>
            <person name="Do T."/>
            <person name="Gilbert S.C."/>
            <person name="Witherden E.A."/>
            <person name="Didelot X."/>
            <person name="Beighton D."/>
        </authorList>
    </citation>
    <scope>NUCLEOTIDE SEQUENCE [LARGE SCALE GENOMIC DNA]</scope>
    <source>
        <strain evidence="1 2">S24V</strain>
    </source>
</reference>
<sequence length="562" mass="59870">MTEEFAGADQRLIRSLHVQIIDVAGGIRVRGMHGAFDLKGQAGLRGLIQLLVDAADGQRTERELVGLVRGAPEAIITSIVSRLVGAGCLLPAGEEAPQQQLPAAALSVLAETADRSGTTDWLACLAATRFVVLGERPICQALADAFVTELGGAVTVIELSDSRDVAELGLRPMDVVLFDADAGWPTVDDHRRVVAVSVQGRRPWAAHVPDSETATLLRWWQERDEVTTDTSPRRQRSLRLFARAVATWIVKSAAVTAPEDDWSPAALWQSDTELVTNRVPCLPRLAGFESHPLDPADVADAEERVRSMVADQSDGAALLETNNTILSVFEDLIGGWGGLFLEAGGSDLPQFPLGQAVARINRLPALDSEFVEVRRAAISTREAYYQTALAGVEAAVSAATALSDVSAGWSLPEACYRAVQRAALDIPAQLLAPVPADDLTEATSCSRAARFLWQELTASGRPDERTHLSLAVAPSGMHVATWTAPDGTRVRRAGATAVEAEALVAGDLVAAASLSFAVLPDAATWGDVLASLSLPPGLVQLQFSGQGPLSRLYFVARQQEER</sequence>
<comment type="caution">
    <text evidence="1">The sequence shown here is derived from an EMBL/GenBank/DDBJ whole genome shotgun (WGS) entry which is preliminary data.</text>
</comment>
<proteinExistence type="predicted"/>
<evidence type="ECO:0000313" key="2">
    <source>
        <dbReference type="Proteomes" id="UP000186855"/>
    </source>
</evidence>